<comment type="caution">
    <text evidence="1">The sequence shown here is derived from an EMBL/GenBank/DDBJ whole genome shotgun (WGS) entry which is preliminary data.</text>
</comment>
<accession>A0A8H2ZU27</accession>
<proteinExistence type="predicted"/>
<reference evidence="1" key="1">
    <citation type="submission" date="2020-10" db="EMBL/GenBank/DDBJ databases">
        <authorList>
            <person name="Kusch S."/>
        </authorList>
    </citation>
    <scope>NUCLEOTIDE SEQUENCE</scope>
    <source>
        <strain evidence="1">SwB9</strain>
    </source>
</reference>
<name>A0A8H2ZU27_9HELO</name>
<organism evidence="1 2">
    <name type="scientific">Sclerotinia trifoliorum</name>
    <dbReference type="NCBI Taxonomy" id="28548"/>
    <lineage>
        <taxon>Eukaryota</taxon>
        <taxon>Fungi</taxon>
        <taxon>Dikarya</taxon>
        <taxon>Ascomycota</taxon>
        <taxon>Pezizomycotina</taxon>
        <taxon>Leotiomycetes</taxon>
        <taxon>Helotiales</taxon>
        <taxon>Sclerotiniaceae</taxon>
        <taxon>Sclerotinia</taxon>
    </lineage>
</organism>
<protein>
    <submittedName>
        <fullName evidence="1">E235a1c9-d43a-4d0b-bc80-6a67df701b94-CDS</fullName>
    </submittedName>
</protein>
<gene>
    <name evidence="1" type="ORF">SCLTRI_LOCUS10621</name>
</gene>
<keyword evidence="2" id="KW-1185">Reference proteome</keyword>
<sequence>MAPTKDDVEAVTSRNTFATCCTFLRPKPFYLNLPSELADFFEAINRNTFAVMNSLTLASFYTDIPYIIQITAVDEEGNRKQAQFFTRRKLGPHERADTNCYLHLIPLFGVHCDIRVDDVEEAIYQRRNYIMGETFHWECGGTHRPNQEGRSGIVEYEVVLWTLGPRITALQEAFQVKRDTGIMPPVPEWLRREIEADIPSGED</sequence>
<evidence type="ECO:0000313" key="2">
    <source>
        <dbReference type="Proteomes" id="UP000624404"/>
    </source>
</evidence>
<dbReference type="AlphaFoldDB" id="A0A8H2ZU27"/>
<dbReference type="OrthoDB" id="3490062at2759"/>
<dbReference type="EMBL" id="CAJHIA010000042">
    <property type="protein sequence ID" value="CAD6457613.1"/>
    <property type="molecule type" value="Genomic_DNA"/>
</dbReference>
<dbReference type="Proteomes" id="UP000624404">
    <property type="component" value="Unassembled WGS sequence"/>
</dbReference>
<evidence type="ECO:0000313" key="1">
    <source>
        <dbReference type="EMBL" id="CAD6457613.1"/>
    </source>
</evidence>